<gene>
    <name evidence="6" type="ORF">N1F79_09295</name>
</gene>
<comment type="subcellular location">
    <subcellularLocation>
        <location evidence="1">Cell envelope</location>
    </subcellularLocation>
</comment>
<organism evidence="6 7">
    <name type="scientific">Flavivirga spongiicola</name>
    <dbReference type="NCBI Taxonomy" id="421621"/>
    <lineage>
        <taxon>Bacteria</taxon>
        <taxon>Pseudomonadati</taxon>
        <taxon>Bacteroidota</taxon>
        <taxon>Flavobacteriia</taxon>
        <taxon>Flavobacteriales</taxon>
        <taxon>Flavobacteriaceae</taxon>
        <taxon>Flavivirga</taxon>
    </lineage>
</organism>
<keyword evidence="2" id="KW-0201">Cytochrome c-type biogenesis</keyword>
<keyword evidence="4" id="KW-0676">Redox-active center</keyword>
<dbReference type="Pfam" id="PF08534">
    <property type="entry name" value="Redoxin"/>
    <property type="match status" value="1"/>
</dbReference>
<feature type="domain" description="Thioredoxin" evidence="5">
    <location>
        <begin position="337"/>
        <end position="480"/>
    </location>
</feature>
<proteinExistence type="predicted"/>
<evidence type="ECO:0000256" key="4">
    <source>
        <dbReference type="ARBA" id="ARBA00023284"/>
    </source>
</evidence>
<evidence type="ECO:0000259" key="5">
    <source>
        <dbReference type="PROSITE" id="PS51352"/>
    </source>
</evidence>
<dbReference type="RefSeq" id="WP_303305673.1">
    <property type="nucleotide sequence ID" value="NZ_JAODOP010000004.1"/>
</dbReference>
<sequence>MKYILYLFIALTYINLCYSQEKEYATLSGKIMNADLDSLQITSLSGFKKTIKVNNDGFFKDTLKVGNFNTFTLSLRKRDQNQTLYLKNGYDLNLAVSLEGYNNSISFLGKGATINNYLMAKAQNTSAIKGDDFLKFLSLKEDEFTKKVETIKNNNLELLNDIANIDSDFNSFEIENISYEELNDYVFYYFMKKNKTAFSNDKNSQEYIPPKGFMPDKFFNFKFDNESLYKNSLSYNQICTITLIRDFNIRNSKNEITKKYLDSVFKKIKIGALKNEMAIQFSRLLSITKKTAEAKTYYNYFMSRNDLSKETKLKLKALYEPKEIKSVVSVNTNDKEVKKGELSPKFDYKNHIGETTSLDDLKGKYVYIDIWATWCGPCKKEIPFLKNVEKQYHGKNITFVSISVDEKYAFNTWENMVKEKELTGVQLFANNAFNSKFIKDYKVRSIPRFILIDPEGKLVDAYAPRPSDEKLLELFNSLNI</sequence>
<comment type="caution">
    <text evidence="6">The sequence shown here is derived from an EMBL/GenBank/DDBJ whole genome shotgun (WGS) entry which is preliminary data.</text>
</comment>
<dbReference type="PANTHER" id="PTHR42852">
    <property type="entry name" value="THIOL:DISULFIDE INTERCHANGE PROTEIN DSBE"/>
    <property type="match status" value="1"/>
</dbReference>
<dbReference type="Gene3D" id="3.40.30.10">
    <property type="entry name" value="Glutaredoxin"/>
    <property type="match status" value="1"/>
</dbReference>
<dbReference type="InterPro" id="IPR050553">
    <property type="entry name" value="Thioredoxin_ResA/DsbE_sf"/>
</dbReference>
<evidence type="ECO:0000313" key="6">
    <source>
        <dbReference type="EMBL" id="MEF3833324.1"/>
    </source>
</evidence>
<evidence type="ECO:0000256" key="2">
    <source>
        <dbReference type="ARBA" id="ARBA00022748"/>
    </source>
</evidence>
<keyword evidence="7" id="KW-1185">Reference proteome</keyword>
<evidence type="ECO:0000313" key="7">
    <source>
        <dbReference type="Proteomes" id="UP001337305"/>
    </source>
</evidence>
<protein>
    <submittedName>
        <fullName evidence="6">TlpA family protein disulfide reductase</fullName>
    </submittedName>
</protein>
<evidence type="ECO:0000256" key="3">
    <source>
        <dbReference type="ARBA" id="ARBA00023157"/>
    </source>
</evidence>
<dbReference type="InterPro" id="IPR036249">
    <property type="entry name" value="Thioredoxin-like_sf"/>
</dbReference>
<dbReference type="InterPro" id="IPR013766">
    <property type="entry name" value="Thioredoxin_domain"/>
</dbReference>
<dbReference type="EMBL" id="JAODOP010000004">
    <property type="protein sequence ID" value="MEF3833324.1"/>
    <property type="molecule type" value="Genomic_DNA"/>
</dbReference>
<dbReference type="Proteomes" id="UP001337305">
    <property type="component" value="Unassembled WGS sequence"/>
</dbReference>
<name>A0ABU7XS68_9FLAO</name>
<dbReference type="CDD" id="cd02966">
    <property type="entry name" value="TlpA_like_family"/>
    <property type="match status" value="1"/>
</dbReference>
<reference evidence="6 7" key="1">
    <citation type="submission" date="2022-09" db="EMBL/GenBank/DDBJ databases">
        <title>Genome sequencing of Flavivirga sp. MEBiC05379.</title>
        <authorList>
            <person name="Oh H.-M."/>
            <person name="Kwon K.K."/>
            <person name="Park M.J."/>
            <person name="Yang S.-H."/>
        </authorList>
    </citation>
    <scope>NUCLEOTIDE SEQUENCE [LARGE SCALE GENOMIC DNA]</scope>
    <source>
        <strain evidence="6 7">MEBiC05379</strain>
    </source>
</reference>
<accession>A0ABU7XS68</accession>
<dbReference type="PROSITE" id="PS51352">
    <property type="entry name" value="THIOREDOXIN_2"/>
    <property type="match status" value="1"/>
</dbReference>
<evidence type="ECO:0000256" key="1">
    <source>
        <dbReference type="ARBA" id="ARBA00004196"/>
    </source>
</evidence>
<dbReference type="InterPro" id="IPR013740">
    <property type="entry name" value="Redoxin"/>
</dbReference>
<dbReference type="PANTHER" id="PTHR42852:SF6">
    <property type="entry name" value="THIOL:DISULFIDE INTERCHANGE PROTEIN DSBE"/>
    <property type="match status" value="1"/>
</dbReference>
<dbReference type="SUPFAM" id="SSF52833">
    <property type="entry name" value="Thioredoxin-like"/>
    <property type="match status" value="1"/>
</dbReference>
<keyword evidence="3" id="KW-1015">Disulfide bond</keyword>